<keyword evidence="1" id="KW-1133">Transmembrane helix</keyword>
<name>A0A660SAC8_UNCT6</name>
<keyword evidence="1" id="KW-0472">Membrane</keyword>
<proteinExistence type="predicted"/>
<evidence type="ECO:0000313" key="3">
    <source>
        <dbReference type="Proteomes" id="UP000282321"/>
    </source>
</evidence>
<dbReference type="EMBL" id="QNBC01000010">
    <property type="protein sequence ID" value="RKX67795.1"/>
    <property type="molecule type" value="Genomic_DNA"/>
</dbReference>
<evidence type="ECO:0000313" key="2">
    <source>
        <dbReference type="EMBL" id="RKX67795.1"/>
    </source>
</evidence>
<feature type="transmembrane region" description="Helical" evidence="1">
    <location>
        <begin position="384"/>
        <end position="403"/>
    </location>
</feature>
<protein>
    <recommendedName>
        <fullName evidence="4">Glycosyltransferase RgtA/B/C/D-like domain-containing protein</fullName>
    </recommendedName>
</protein>
<organism evidence="2 3">
    <name type="scientific">candidate division TA06 bacterium</name>
    <dbReference type="NCBI Taxonomy" id="2250710"/>
    <lineage>
        <taxon>Bacteria</taxon>
        <taxon>Bacteria division TA06</taxon>
    </lineage>
</organism>
<evidence type="ECO:0008006" key="4">
    <source>
        <dbReference type="Google" id="ProtNLM"/>
    </source>
</evidence>
<evidence type="ECO:0000256" key="1">
    <source>
        <dbReference type="SAM" id="Phobius"/>
    </source>
</evidence>
<feature type="transmembrane region" description="Helical" evidence="1">
    <location>
        <begin position="254"/>
        <end position="276"/>
    </location>
</feature>
<reference evidence="2 3" key="1">
    <citation type="submission" date="2018-06" db="EMBL/GenBank/DDBJ databases">
        <title>Extensive metabolic versatility and redundancy in microbially diverse, dynamic hydrothermal sediments.</title>
        <authorList>
            <person name="Dombrowski N."/>
            <person name="Teske A."/>
            <person name="Baker B.J."/>
        </authorList>
    </citation>
    <scope>NUCLEOTIDE SEQUENCE [LARGE SCALE GENOMIC DNA]</scope>
    <source>
        <strain evidence="2">B35_G9</strain>
    </source>
</reference>
<feature type="transmembrane region" description="Helical" evidence="1">
    <location>
        <begin position="187"/>
        <end position="205"/>
    </location>
</feature>
<comment type="caution">
    <text evidence="2">The sequence shown here is derived from an EMBL/GenBank/DDBJ whole genome shotgun (WGS) entry which is preliminary data.</text>
</comment>
<dbReference type="Proteomes" id="UP000282321">
    <property type="component" value="Unassembled WGS sequence"/>
</dbReference>
<feature type="transmembrane region" description="Helical" evidence="1">
    <location>
        <begin position="354"/>
        <end position="372"/>
    </location>
</feature>
<feature type="transmembrane region" description="Helical" evidence="1">
    <location>
        <begin position="226"/>
        <end position="248"/>
    </location>
</feature>
<feature type="transmembrane region" description="Helical" evidence="1">
    <location>
        <begin position="327"/>
        <end position="348"/>
    </location>
</feature>
<accession>A0A660SAC8</accession>
<gene>
    <name evidence="2" type="ORF">DRP44_01380</name>
</gene>
<sequence length="589" mass="68663">MVADNYRSYRKKLFLIFVLVYIAFGYSIHNTIFLKEIGYRNYSVIPTSGHIGNMSDMTGFASLIKRSHSLTTGDLFTNEYRGIRGISPNLSILVMKLFSNLFGGMKNVFILLNILMPIIYILLIFFFFTRIIKMNYFISLLAGVSVLTLTDIINSLFNLHFHNIIGSFFHYARGKYQFSYFGRLPHIELSFIFILLFFILFVMAIERKNKIYTVLAGISYGLLFYVYFYYWVYATVFIGIFFTVLFFGKHRECALITFYVFLLGLTVGLYYIILYFNIRSLPMYENYILKIGTVFFRNIEKKSIFETILIVGTIIGIKRGKLNIFDYLIISFLSTISVVMNIQVFTGFTIEPEHFRITVWTPFLILFSIYYIGSSVKTKHFNSVIMILLIILPLLPIISNIRFANQNIRCYSKLNDIEKICYYVAKNDSGKIVATDDVLVNSALSYKTDNPLFLSNGFYNYLTPDEILKRESIILKIRGENDSYLDSLLIKASINADCNGLLGEYSEKAWMFYFLHTYYFDYRINGFYITPDLLNKAHEIYKNAFIDDEGFDVLITKDTIAVSYKHYFKKVKTYGEYSIYERLSSLINP</sequence>
<feature type="transmembrane region" description="Helical" evidence="1">
    <location>
        <begin position="108"/>
        <end position="129"/>
    </location>
</feature>
<dbReference type="AlphaFoldDB" id="A0A660SAC8"/>
<keyword evidence="1" id="KW-0812">Transmembrane</keyword>
<feature type="transmembrane region" description="Helical" evidence="1">
    <location>
        <begin position="12"/>
        <end position="29"/>
    </location>
</feature>
<feature type="transmembrane region" description="Helical" evidence="1">
    <location>
        <begin position="136"/>
        <end position="157"/>
    </location>
</feature>